<feature type="repeat" description="PPR" evidence="2">
    <location>
        <begin position="28"/>
        <end position="62"/>
    </location>
</feature>
<accession>A0AAV1RGX8</accession>
<keyword evidence="1" id="KW-0677">Repeat</keyword>
<dbReference type="Proteomes" id="UP001314170">
    <property type="component" value="Unassembled WGS sequence"/>
</dbReference>
<organism evidence="3 4">
    <name type="scientific">Dovyalis caffra</name>
    <dbReference type="NCBI Taxonomy" id="77055"/>
    <lineage>
        <taxon>Eukaryota</taxon>
        <taxon>Viridiplantae</taxon>
        <taxon>Streptophyta</taxon>
        <taxon>Embryophyta</taxon>
        <taxon>Tracheophyta</taxon>
        <taxon>Spermatophyta</taxon>
        <taxon>Magnoliopsida</taxon>
        <taxon>eudicotyledons</taxon>
        <taxon>Gunneridae</taxon>
        <taxon>Pentapetalae</taxon>
        <taxon>rosids</taxon>
        <taxon>fabids</taxon>
        <taxon>Malpighiales</taxon>
        <taxon>Salicaceae</taxon>
        <taxon>Flacourtieae</taxon>
        <taxon>Dovyalis</taxon>
    </lineage>
</organism>
<dbReference type="Gene3D" id="1.25.40.10">
    <property type="entry name" value="Tetratricopeptide repeat domain"/>
    <property type="match status" value="1"/>
</dbReference>
<evidence type="ECO:0000313" key="4">
    <source>
        <dbReference type="Proteomes" id="UP001314170"/>
    </source>
</evidence>
<gene>
    <name evidence="3" type="ORF">DCAF_LOCUS11020</name>
</gene>
<dbReference type="PROSITE" id="PS51375">
    <property type="entry name" value="PPR"/>
    <property type="match status" value="1"/>
</dbReference>
<proteinExistence type="predicted"/>
<name>A0AAV1RGX8_9ROSI</name>
<evidence type="ECO:0000313" key="3">
    <source>
        <dbReference type="EMBL" id="CAK7336016.1"/>
    </source>
</evidence>
<protein>
    <submittedName>
        <fullName evidence="3">Uncharacterized protein</fullName>
    </submittedName>
</protein>
<dbReference type="AlphaFoldDB" id="A0AAV1RGX8"/>
<comment type="caution">
    <text evidence="3">The sequence shown here is derived from an EMBL/GenBank/DDBJ whole genome shotgun (WGS) entry which is preliminary data.</text>
</comment>
<dbReference type="InterPro" id="IPR011990">
    <property type="entry name" value="TPR-like_helical_dom_sf"/>
</dbReference>
<keyword evidence="4" id="KW-1185">Reference proteome</keyword>
<dbReference type="EMBL" id="CAWUPB010000994">
    <property type="protein sequence ID" value="CAK7336016.1"/>
    <property type="molecule type" value="Genomic_DNA"/>
</dbReference>
<evidence type="ECO:0000256" key="1">
    <source>
        <dbReference type="ARBA" id="ARBA00022737"/>
    </source>
</evidence>
<sequence length="103" mass="11519">MPDRNLIRPYLGSSKRVMSREPEGLGPDSAAWNSMISGDAKFGKKIEAFNFFKKLQCFQIAPGLKAITGVLQVCASISALQSGRFMGKQLELMFIRIYGYRTH</sequence>
<reference evidence="3 4" key="1">
    <citation type="submission" date="2024-01" db="EMBL/GenBank/DDBJ databases">
        <authorList>
            <person name="Waweru B."/>
        </authorList>
    </citation>
    <scope>NUCLEOTIDE SEQUENCE [LARGE SCALE GENOMIC DNA]</scope>
</reference>
<evidence type="ECO:0000256" key="2">
    <source>
        <dbReference type="PROSITE-ProRule" id="PRU00708"/>
    </source>
</evidence>
<dbReference type="InterPro" id="IPR002885">
    <property type="entry name" value="PPR_rpt"/>
</dbReference>